<accession>A0ABT9BG34</accession>
<comment type="caution">
    <text evidence="2">The sequence shown here is derived from an EMBL/GenBank/DDBJ whole genome shotgun (WGS) entry which is preliminary data.</text>
</comment>
<feature type="chain" id="PRO_5045566038" description="T9SS C-terminal target domain-containing protein" evidence="1">
    <location>
        <begin position="25"/>
        <end position="636"/>
    </location>
</feature>
<organism evidence="2 3">
    <name type="scientific">Hymenobacter aranciens</name>
    <dbReference type="NCBI Taxonomy" id="3063996"/>
    <lineage>
        <taxon>Bacteria</taxon>
        <taxon>Pseudomonadati</taxon>
        <taxon>Bacteroidota</taxon>
        <taxon>Cytophagia</taxon>
        <taxon>Cytophagales</taxon>
        <taxon>Hymenobacteraceae</taxon>
        <taxon>Hymenobacter</taxon>
    </lineage>
</organism>
<reference evidence="2" key="1">
    <citation type="submission" date="2023-07" db="EMBL/GenBank/DDBJ databases">
        <authorList>
            <person name="Kim M.K."/>
        </authorList>
    </citation>
    <scope>NUCLEOTIDE SEQUENCE</scope>
    <source>
        <strain evidence="2">ASUV-10-1</strain>
    </source>
</reference>
<proteinExistence type="predicted"/>
<name>A0ABT9BG34_9BACT</name>
<dbReference type="RefSeq" id="WP_305008647.1">
    <property type="nucleotide sequence ID" value="NZ_JAUQSY010000017.1"/>
</dbReference>
<evidence type="ECO:0000256" key="1">
    <source>
        <dbReference type="SAM" id="SignalP"/>
    </source>
</evidence>
<evidence type="ECO:0008006" key="4">
    <source>
        <dbReference type="Google" id="ProtNLM"/>
    </source>
</evidence>
<gene>
    <name evidence="2" type="ORF">Q5H93_20895</name>
</gene>
<evidence type="ECO:0000313" key="2">
    <source>
        <dbReference type="EMBL" id="MDO7877217.1"/>
    </source>
</evidence>
<feature type="signal peptide" evidence="1">
    <location>
        <begin position="1"/>
        <end position="24"/>
    </location>
</feature>
<dbReference type="EMBL" id="JAUQSY010000017">
    <property type="protein sequence ID" value="MDO7877217.1"/>
    <property type="molecule type" value="Genomic_DNA"/>
</dbReference>
<keyword evidence="3" id="KW-1185">Reference proteome</keyword>
<evidence type="ECO:0000313" key="3">
    <source>
        <dbReference type="Proteomes" id="UP001176429"/>
    </source>
</evidence>
<keyword evidence="1" id="KW-0732">Signal</keyword>
<protein>
    <recommendedName>
        <fullName evidence="4">T9SS C-terminal target domain-containing protein</fullName>
    </recommendedName>
</protein>
<dbReference type="Proteomes" id="UP001176429">
    <property type="component" value="Unassembled WGS sequence"/>
</dbReference>
<sequence length="636" mass="63893">MQHLSNPCLLLAATLALLPTLLHAQSVGIGTATPSTKAALEISAADKGLLIPRLTAAQRTAITSPPQGLMVYQTDGTASGGSQTGFWYYAGSPAAWVFLSPAGDNMGNHIATQNINLTDKLLVGGTAASPGSTGLSVSNAGRVGIGTTGPAEALHVIGDVKVGTNLSWSSSGDRFLKFGDGDYVAIGEANADDLMQLHAKTFTFMPSPSGTAANGYTGNVSIGSAATPLTRLSITPSTIEPKITLWDGGSTTSHYGFGISSGQLNYHVGNTGDAHAFFASGKNGNGTELMRILGSGRVGIGTAGPAATFEVRRGTATDGTAAFWGSTRTSHFNYSTAEDTYLRGGKATSNVYLNDNGGNVGIGTTTVPEKLSVAGTARADANTATSAALIGANANTGGYATGVRGTAAGNGYGVLGIAGNGGYGVSGTADGSGGRGVDAFALDGTGVYAETESGYAIQAIVSNTGANNGYAIRAQATDGVGVVTTATTGNALRATANGTVPAAVITQNGSGLALDVTRGAVRTKEVRTPSTGAHNMLATGYGLVSNAFALAVSSSSENFTVTTTPGLPGAYTLTFPHLSGVDLSDAFVIATPVPNAINTTDFVTTSGGANGVIYINTFQGNFNRINGSFKFILFAP</sequence>